<evidence type="ECO:0000256" key="10">
    <source>
        <dbReference type="ARBA" id="ARBA00047389"/>
    </source>
</evidence>
<dbReference type="InterPro" id="IPR022643">
    <property type="entry name" value="De-COase2_C"/>
</dbReference>
<comment type="subunit">
    <text evidence="11">Homodimer.</text>
</comment>
<evidence type="ECO:0000256" key="8">
    <source>
        <dbReference type="ARBA" id="ARBA00025802"/>
    </source>
</evidence>
<dbReference type="Pfam" id="PF00278">
    <property type="entry name" value="Orn_DAP_Arg_deC"/>
    <property type="match status" value="1"/>
</dbReference>
<dbReference type="GO" id="GO:0005737">
    <property type="term" value="C:cytoplasm"/>
    <property type="evidence" value="ECO:0007669"/>
    <property type="project" value="UniProtKB-SubCell"/>
</dbReference>
<evidence type="ECO:0000256" key="5">
    <source>
        <dbReference type="ARBA" id="ARBA00022898"/>
    </source>
</evidence>
<dbReference type="KEGG" id="mmaa:FR932_05525"/>
<evidence type="ECO:0000256" key="12">
    <source>
        <dbReference type="PIRSR" id="PIRSR038941-1"/>
    </source>
</evidence>
<proteinExistence type="inferred from homology"/>
<dbReference type="Proteomes" id="UP000327424">
    <property type="component" value="Chromosome"/>
</dbReference>
<feature type="binding site" evidence="12">
    <location>
        <position position="284"/>
    </location>
    <ligand>
        <name>substrate</name>
    </ligand>
</feature>
<dbReference type="OrthoDB" id="9804410at2"/>
<evidence type="ECO:0000256" key="11">
    <source>
        <dbReference type="PIRNR" id="PIRNR038941"/>
    </source>
</evidence>
<dbReference type="PANTHER" id="PTHR43727">
    <property type="entry name" value="DIAMINOPIMELATE DECARBOXYLASE"/>
    <property type="match status" value="1"/>
</dbReference>
<gene>
    <name evidence="15" type="primary">nspC</name>
    <name evidence="15" type="ORF">FR932_05525</name>
</gene>
<evidence type="ECO:0000256" key="3">
    <source>
        <dbReference type="ARBA" id="ARBA00013633"/>
    </source>
</evidence>
<dbReference type="NCBIfam" id="TIGR01047">
    <property type="entry name" value="nspC"/>
    <property type="match status" value="1"/>
</dbReference>
<keyword evidence="7 11" id="KW-0456">Lyase</keyword>
<dbReference type="InterPro" id="IPR005730">
    <property type="entry name" value="Nsp_de-COase"/>
</dbReference>
<dbReference type="InterPro" id="IPR009006">
    <property type="entry name" value="Ala_racemase/Decarboxylase_C"/>
</dbReference>
<organism evidence="15 16">
    <name type="scientific">Moritella marina ATCC 15381</name>
    <dbReference type="NCBI Taxonomy" id="1202962"/>
    <lineage>
        <taxon>Bacteria</taxon>
        <taxon>Pseudomonadati</taxon>
        <taxon>Pseudomonadota</taxon>
        <taxon>Gammaproteobacteria</taxon>
        <taxon>Alteromonadales</taxon>
        <taxon>Moritellaceae</taxon>
        <taxon>Moritella</taxon>
    </lineage>
</organism>
<keyword evidence="4 11" id="KW-0210">Decarboxylase</keyword>
<dbReference type="Gene3D" id="3.20.20.10">
    <property type="entry name" value="Alanine racemase"/>
    <property type="match status" value="1"/>
</dbReference>
<comment type="function">
    <text evidence="11">Catalyzes the decarboxylation of carboxynorspermidine and carboxyspermidine.</text>
</comment>
<keyword evidence="5 11" id="KW-0663">Pyridoxal phosphate</keyword>
<evidence type="ECO:0000256" key="1">
    <source>
        <dbReference type="ARBA" id="ARBA00001933"/>
    </source>
</evidence>
<name>A0A5J6WKK9_MORMI</name>
<feature type="domain" description="Orn/DAP/Arg decarboxylase 2 N-terminal" evidence="14">
    <location>
        <begin position="41"/>
        <end position="250"/>
    </location>
</feature>
<feature type="domain" description="Orn/DAP/Arg decarboxylase 2 C-terminal" evidence="13">
    <location>
        <begin position="254"/>
        <end position="337"/>
    </location>
</feature>
<dbReference type="RefSeq" id="WP_019439844.1">
    <property type="nucleotide sequence ID" value="NZ_ALOE01000004.1"/>
</dbReference>
<dbReference type="SUPFAM" id="SSF50621">
    <property type="entry name" value="Alanine racemase C-terminal domain-like"/>
    <property type="match status" value="1"/>
</dbReference>
<evidence type="ECO:0000256" key="7">
    <source>
        <dbReference type="ARBA" id="ARBA00023239"/>
    </source>
</evidence>
<dbReference type="GO" id="GO:0008295">
    <property type="term" value="P:spermidine biosynthetic process"/>
    <property type="evidence" value="ECO:0007669"/>
    <property type="project" value="UniProtKB-KW"/>
</dbReference>
<feature type="binding site" evidence="12">
    <location>
        <position position="248"/>
    </location>
    <ligand>
        <name>substrate</name>
    </ligand>
</feature>
<evidence type="ECO:0000256" key="6">
    <source>
        <dbReference type="ARBA" id="ARBA00023066"/>
    </source>
</evidence>
<dbReference type="InterPro" id="IPR022644">
    <property type="entry name" value="De-COase2_N"/>
</dbReference>
<dbReference type="EC" id="4.1.1.96" evidence="2 11"/>
<dbReference type="Gene3D" id="2.40.37.10">
    <property type="entry name" value="Lyase, Ornithine Decarboxylase, Chain A, domain 1"/>
    <property type="match status" value="1"/>
</dbReference>
<dbReference type="SUPFAM" id="SSF51419">
    <property type="entry name" value="PLP-binding barrel"/>
    <property type="match status" value="1"/>
</dbReference>
<evidence type="ECO:0000259" key="14">
    <source>
        <dbReference type="Pfam" id="PF02784"/>
    </source>
</evidence>
<dbReference type="GO" id="GO:0009089">
    <property type="term" value="P:lysine biosynthetic process via diaminopimelate"/>
    <property type="evidence" value="ECO:0007669"/>
    <property type="project" value="TreeGrafter"/>
</dbReference>
<dbReference type="AlphaFoldDB" id="A0A5J6WKK9"/>
<keyword evidence="16" id="KW-1185">Reference proteome</keyword>
<evidence type="ECO:0000256" key="4">
    <source>
        <dbReference type="ARBA" id="ARBA00022793"/>
    </source>
</evidence>
<dbReference type="Pfam" id="PF02784">
    <property type="entry name" value="Orn_Arg_deC_N"/>
    <property type="match status" value="1"/>
</dbReference>
<accession>A0A5J6WKK9</accession>
<dbReference type="EMBL" id="CP044399">
    <property type="protein sequence ID" value="QFI37325.1"/>
    <property type="molecule type" value="Genomic_DNA"/>
</dbReference>
<comment type="catalytic activity">
    <reaction evidence="9 11">
        <text>carboxyspermidine + H(+) = spermidine + CO2</text>
        <dbReference type="Rhea" id="RHEA:34095"/>
        <dbReference type="ChEBI" id="CHEBI:15378"/>
        <dbReference type="ChEBI" id="CHEBI:16526"/>
        <dbReference type="ChEBI" id="CHEBI:57834"/>
        <dbReference type="ChEBI" id="CHEBI:65072"/>
        <dbReference type="EC" id="4.1.1.96"/>
    </reaction>
</comment>
<sequence>MSADKATATEALTTPLKTPYFMIHEDKLLRNLEICKQLKDLSDVKLVLALKCFSTWGTFDTISKYLDGTTSSGPYEVQLGHETFPGETHAYSVGYSEDDVIAVRDIADKIIFNSVSQLERMQSLLPASSSVGLRINPEVSYAGQDLADPARAYSRLGVKKAGLTAETVAKLDGLMFHMNCENKDFVAYNTILNTISQQFSAHLDQVSWVSLGGGLFFTYPGYPVAELALALKVFAEKHQVQLYLEPGEAVITDTTDLVVSVLDIVENDKKTAIVDSATEAHRLDTLIYNEPASFAEATADGEHPYIIGSCSCLAGDIFGEANFPQPLQVGDRLTIKDSAGYTMVKLNWFNGLKMPSIYFQRATIDGVDGKHVEGKRVEGKIETLNQFDYQDFKATLGKA</sequence>
<comment type="catalytic activity">
    <reaction evidence="10 11">
        <text>carboxynorspermidine + H(+) = norspermidine + CO2</text>
        <dbReference type="Rhea" id="RHEA:34099"/>
        <dbReference type="ChEBI" id="CHEBI:15378"/>
        <dbReference type="ChEBI" id="CHEBI:16526"/>
        <dbReference type="ChEBI" id="CHEBI:57920"/>
        <dbReference type="ChEBI" id="CHEBI:65070"/>
        <dbReference type="EC" id="4.1.1.96"/>
    </reaction>
</comment>
<reference evidence="15 16" key="1">
    <citation type="submission" date="2019-09" db="EMBL/GenBank/DDBJ databases">
        <title>Hybrid Assembly of the complete Genome of the Deep-Sea Bacterium Moritella marina from long Nanopore and Illumina reads.</title>
        <authorList>
            <person name="Magin S."/>
            <person name="Georgoulis A."/>
            <person name="Papadimitriou K."/>
            <person name="Iliakis G."/>
            <person name="Vorgias C.E."/>
        </authorList>
    </citation>
    <scope>NUCLEOTIDE SEQUENCE [LARGE SCALE GENOMIC DNA]</scope>
    <source>
        <strain evidence="15 16">MP-1</strain>
    </source>
</reference>
<evidence type="ECO:0000313" key="15">
    <source>
        <dbReference type="EMBL" id="QFI37325.1"/>
    </source>
</evidence>
<evidence type="ECO:0000256" key="2">
    <source>
        <dbReference type="ARBA" id="ARBA00012259"/>
    </source>
</evidence>
<dbReference type="PANTHER" id="PTHR43727:SF1">
    <property type="entry name" value="CARBOXYNORSPERMIDINE_CARBOXYSPERMIDINE DECARBOXYLASE"/>
    <property type="match status" value="1"/>
</dbReference>
<comment type="subcellular location">
    <subcellularLocation>
        <location evidence="11">Cytoplasm</location>
    </subcellularLocation>
</comment>
<keyword evidence="6 11" id="KW-0745">Spermidine biosynthesis</keyword>
<evidence type="ECO:0000313" key="16">
    <source>
        <dbReference type="Proteomes" id="UP000327424"/>
    </source>
</evidence>
<keyword evidence="11" id="KW-0963">Cytoplasm</keyword>
<comment type="cofactor">
    <cofactor evidence="1 11">
        <name>pyridoxal 5'-phosphate</name>
        <dbReference type="ChEBI" id="CHEBI:597326"/>
    </cofactor>
</comment>
<evidence type="ECO:0000256" key="9">
    <source>
        <dbReference type="ARBA" id="ARBA00047351"/>
    </source>
</evidence>
<dbReference type="CDD" id="cd06829">
    <property type="entry name" value="PLPDE_III_CANSDC"/>
    <property type="match status" value="1"/>
</dbReference>
<dbReference type="InterPro" id="IPR029066">
    <property type="entry name" value="PLP-binding_barrel"/>
</dbReference>
<dbReference type="GO" id="GO:0008836">
    <property type="term" value="F:diaminopimelate decarboxylase activity"/>
    <property type="evidence" value="ECO:0007669"/>
    <property type="project" value="TreeGrafter"/>
</dbReference>
<evidence type="ECO:0000259" key="13">
    <source>
        <dbReference type="Pfam" id="PF00278"/>
    </source>
</evidence>
<dbReference type="PIRSF" id="PIRSF038941">
    <property type="entry name" value="NspC"/>
    <property type="match status" value="1"/>
</dbReference>
<comment type="similarity">
    <text evidence="8 11">Belongs to the Orn/Lys/Arg decarboxylase class-II family. NspC subfamily.</text>
</comment>
<keyword evidence="11" id="KW-0620">Polyamine biosynthesis</keyword>
<protein>
    <recommendedName>
        <fullName evidence="3 11">Carboxynorspermidine/carboxyspermidine decarboxylase</fullName>
        <shortName evidence="11">CANS DC/CAS DC</shortName>
        <shortName evidence="11">CANSDC/CASDC</shortName>
        <ecNumber evidence="2 11">4.1.1.96</ecNumber>
    </recommendedName>
</protein>
<dbReference type="GO" id="GO:0045312">
    <property type="term" value="P:nor-spermidine biosynthetic process"/>
    <property type="evidence" value="ECO:0007669"/>
    <property type="project" value="InterPro"/>
</dbReference>